<accession>A0ABR2K994</accession>
<dbReference type="PANTHER" id="PTHR45808:SF2">
    <property type="entry name" value="RHO GTPASE-ACTIVATING PROTEIN 68F"/>
    <property type="match status" value="1"/>
</dbReference>
<dbReference type="Gene3D" id="1.10.555.10">
    <property type="entry name" value="Rho GTPase activation protein"/>
    <property type="match status" value="1"/>
</dbReference>
<dbReference type="EMBL" id="JAPFFF010000006">
    <property type="protein sequence ID" value="KAK8887388.1"/>
    <property type="molecule type" value="Genomic_DNA"/>
</dbReference>
<evidence type="ECO:0000313" key="2">
    <source>
        <dbReference type="EMBL" id="KAK8887388.1"/>
    </source>
</evidence>
<keyword evidence="3" id="KW-1185">Reference proteome</keyword>
<evidence type="ECO:0000313" key="3">
    <source>
        <dbReference type="Proteomes" id="UP001470230"/>
    </source>
</evidence>
<dbReference type="PROSITE" id="PS50238">
    <property type="entry name" value="RHOGAP"/>
    <property type="match status" value="1"/>
</dbReference>
<dbReference type="SUPFAM" id="SSF48350">
    <property type="entry name" value="GTPase activation domain, GAP"/>
    <property type="match status" value="1"/>
</dbReference>
<dbReference type="Pfam" id="PF00620">
    <property type="entry name" value="RhoGAP"/>
    <property type="match status" value="1"/>
</dbReference>
<dbReference type="Proteomes" id="UP001470230">
    <property type="component" value="Unassembled WGS sequence"/>
</dbReference>
<organism evidence="2 3">
    <name type="scientific">Tritrichomonas musculus</name>
    <dbReference type="NCBI Taxonomy" id="1915356"/>
    <lineage>
        <taxon>Eukaryota</taxon>
        <taxon>Metamonada</taxon>
        <taxon>Parabasalia</taxon>
        <taxon>Tritrichomonadida</taxon>
        <taxon>Tritrichomonadidae</taxon>
        <taxon>Tritrichomonas</taxon>
    </lineage>
</organism>
<protein>
    <recommendedName>
        <fullName evidence="1">Rho-GAP domain-containing protein</fullName>
    </recommendedName>
</protein>
<name>A0ABR2K994_9EUKA</name>
<dbReference type="CDD" id="cd00159">
    <property type="entry name" value="RhoGAP"/>
    <property type="match status" value="1"/>
</dbReference>
<gene>
    <name evidence="2" type="ORF">M9Y10_038428</name>
</gene>
<comment type="caution">
    <text evidence="2">The sequence shown here is derived from an EMBL/GenBank/DDBJ whole genome shotgun (WGS) entry which is preliminary data.</text>
</comment>
<proteinExistence type="predicted"/>
<feature type="domain" description="Rho-GAP" evidence="1">
    <location>
        <begin position="6"/>
        <end position="181"/>
    </location>
</feature>
<evidence type="ECO:0000259" key="1">
    <source>
        <dbReference type="PROSITE" id="PS50238"/>
    </source>
</evidence>
<dbReference type="InterPro" id="IPR008936">
    <property type="entry name" value="Rho_GTPase_activation_prot"/>
</dbReference>
<sequence length="268" mass="30295">MVVFGCTLNELAVLHYKPIPSFLEKCFAFLLKNGIDKEGIFRISGDIVELKNLQTKIDATNDIDLSDSTNPFVVANIITRFFRFIPGHVLIDTRADEWMNVRTADDAKRLFNLLPLINRAVLSRFMAFLTIVKNHSDRNRMGSQALSVVVSPNLIEKPGSPEFLLPNEVVMIMIDNYDNVFDSMPALNPSGEFQSDEEFSSSIGNVCMEFFCKSSPVSMKLKPIDEEKQCRLDRNIHINKPNYNDTFQELLAFPSKTAKASSHQPIVV</sequence>
<reference evidence="2 3" key="1">
    <citation type="submission" date="2024-04" db="EMBL/GenBank/DDBJ databases">
        <title>Tritrichomonas musculus Genome.</title>
        <authorList>
            <person name="Alves-Ferreira E."/>
            <person name="Grigg M."/>
            <person name="Lorenzi H."/>
            <person name="Galac M."/>
        </authorList>
    </citation>
    <scope>NUCLEOTIDE SEQUENCE [LARGE SCALE GENOMIC DNA]</scope>
    <source>
        <strain evidence="2 3">EAF2021</strain>
    </source>
</reference>
<dbReference type="SMART" id="SM00324">
    <property type="entry name" value="RhoGAP"/>
    <property type="match status" value="1"/>
</dbReference>
<dbReference type="PANTHER" id="PTHR45808">
    <property type="entry name" value="RHO GTPASE-ACTIVATING PROTEIN 68F"/>
    <property type="match status" value="1"/>
</dbReference>
<dbReference type="InterPro" id="IPR000198">
    <property type="entry name" value="RhoGAP_dom"/>
</dbReference>